<feature type="compositionally biased region" description="Pro residues" evidence="1">
    <location>
        <begin position="124"/>
        <end position="141"/>
    </location>
</feature>
<dbReference type="EMBL" id="CP009438">
    <property type="protein sequence ID" value="AIS00087.1"/>
    <property type="molecule type" value="Genomic_DNA"/>
</dbReference>
<evidence type="ECO:0000313" key="2">
    <source>
        <dbReference type="EMBL" id="AIS00087.1"/>
    </source>
</evidence>
<dbReference type="HOGENOM" id="CLU_811152_0_0_11"/>
<feature type="compositionally biased region" description="Low complexity" evidence="1">
    <location>
        <begin position="233"/>
        <end position="254"/>
    </location>
</feature>
<dbReference type="KEGG" id="sgu:SGLAU_20665"/>
<dbReference type="AlphaFoldDB" id="A0A089XDT4"/>
<feature type="compositionally biased region" description="Low complexity" evidence="1">
    <location>
        <begin position="142"/>
        <end position="166"/>
    </location>
</feature>
<proteinExistence type="predicted"/>
<evidence type="ECO:0000256" key="1">
    <source>
        <dbReference type="SAM" id="MobiDB-lite"/>
    </source>
</evidence>
<feature type="region of interest" description="Disordered" evidence="1">
    <location>
        <begin position="119"/>
        <end position="329"/>
    </location>
</feature>
<dbReference type="RefSeq" id="WP_043503459.1">
    <property type="nucleotide sequence ID" value="NZ_CP009438.1"/>
</dbReference>
<dbReference type="Proteomes" id="UP000029482">
    <property type="component" value="Chromosome"/>
</dbReference>
<feature type="compositionally biased region" description="Low complexity" evidence="1">
    <location>
        <begin position="211"/>
        <end position="221"/>
    </location>
</feature>
<organism evidence="2 3">
    <name type="scientific">Streptomyces glaucescens</name>
    <dbReference type="NCBI Taxonomy" id="1907"/>
    <lineage>
        <taxon>Bacteria</taxon>
        <taxon>Bacillati</taxon>
        <taxon>Actinomycetota</taxon>
        <taxon>Actinomycetes</taxon>
        <taxon>Kitasatosporales</taxon>
        <taxon>Streptomycetaceae</taxon>
        <taxon>Streptomyces</taxon>
    </lineage>
</organism>
<dbReference type="STRING" id="1907.SGLAU_20665"/>
<protein>
    <submittedName>
        <fullName evidence="2">Putative secreted protein</fullName>
    </submittedName>
</protein>
<dbReference type="OrthoDB" id="4339088at2"/>
<sequence>MTWSAALPGAAARVLRAAGRRRAVQLALLVGGLFLLGALGGARAEAAEGPAGTVSAAAAQATQATQGASTSDVRSSGAEPGPVVEYGSVPRPEPVAEAVRDQVAQPVGDALEAVTRGLSEVPPAESPRPSLPALPSPPSWPALPSSPSLPGLPDDGPSLPDLPGLPANTLPAPDAVTPLPLPLPGPEAHTPGTPDGSARDEAAQTDPRAVSGSAATAGTTAPNGPHTPDGSSPLTLPTATATAVAPTPDHPATARTGTGQAPAHPAPTGGDSGVLGSRTAADNGGSRHGDMCAVAAEQRAPLRPVPGVPARADAGETRDRYRDIPVFPG</sequence>
<accession>A0A089XDT4</accession>
<keyword evidence="3" id="KW-1185">Reference proteome</keyword>
<feature type="compositionally biased region" description="Basic and acidic residues" evidence="1">
    <location>
        <begin position="313"/>
        <end position="323"/>
    </location>
</feature>
<name>A0A089XDT4_STRGA</name>
<dbReference type="eggNOG" id="ENOG5030HUB">
    <property type="taxonomic scope" value="Bacteria"/>
</dbReference>
<feature type="region of interest" description="Disordered" evidence="1">
    <location>
        <begin position="65"/>
        <end position="89"/>
    </location>
</feature>
<evidence type="ECO:0000313" key="3">
    <source>
        <dbReference type="Proteomes" id="UP000029482"/>
    </source>
</evidence>
<reference evidence="3" key="1">
    <citation type="journal article" date="2015" name="J. Biotechnol.">
        <title>Complete genome sequence of the actinobacterium Streptomyces glaucescens GLA.O (DSM 40922) consisting of a linear chromosome and one linear plasmid.</title>
        <authorList>
            <person name="Ortseifen V."/>
            <person name="Winkler A."/>
            <person name="Albersmeier A."/>
            <person name="Wendler S."/>
            <person name="Puhler A."/>
            <person name="Kalinowski J."/>
            <person name="Ruckert C."/>
        </authorList>
    </citation>
    <scope>NUCLEOTIDE SEQUENCE [LARGE SCALE GENOMIC DNA]</scope>
    <source>
        <strain evidence="3">DSM 40922 / GLA O</strain>
    </source>
</reference>
<gene>
    <name evidence="2" type="ORF">SGLAU_20665</name>
</gene>